<dbReference type="HOGENOM" id="CLU_2588602_0_0_0"/>
<dbReference type="Proteomes" id="UP000000323">
    <property type="component" value="Chromosome 2"/>
</dbReference>
<dbReference type="Pfam" id="PF21307">
    <property type="entry name" value="Glyco_hydro_95_C"/>
    <property type="match status" value="1"/>
</dbReference>
<dbReference type="Gene3D" id="2.60.40.1180">
    <property type="entry name" value="Golgi alpha-mannosidase II"/>
    <property type="match status" value="1"/>
</dbReference>
<dbReference type="InterPro" id="IPR013780">
    <property type="entry name" value="Glyco_hydro_b"/>
</dbReference>
<dbReference type="KEGG" id="ttr:Tter_1967"/>
<reference evidence="3" key="1">
    <citation type="journal article" date="2010" name="Stand. Genomic Sci.">
        <title>Complete genome sequence of 'Thermobaculum terrenum' type strain (YNP1).</title>
        <authorList>
            <person name="Kiss H."/>
            <person name="Cleland D."/>
            <person name="Lapidus A."/>
            <person name="Lucas S."/>
            <person name="Glavina Del Rio T."/>
            <person name="Nolan M."/>
            <person name="Tice H."/>
            <person name="Han C."/>
            <person name="Goodwin L."/>
            <person name="Pitluck S."/>
            <person name="Liolios K."/>
            <person name="Ivanova N."/>
            <person name="Mavromatis K."/>
            <person name="Ovchinnikova G."/>
            <person name="Pati A."/>
            <person name="Chen A."/>
            <person name="Palaniappan K."/>
            <person name="Land M."/>
            <person name="Hauser L."/>
            <person name="Chang Y."/>
            <person name="Jeffries C."/>
            <person name="Lu M."/>
            <person name="Brettin T."/>
            <person name="Detter J."/>
            <person name="Goker M."/>
            <person name="Tindall B."/>
            <person name="Beck B."/>
            <person name="McDermott T."/>
            <person name="Woyke T."/>
            <person name="Bristow J."/>
            <person name="Eisen J."/>
            <person name="Markowitz V."/>
            <person name="Hugenholtz P."/>
            <person name="Kyrpides N."/>
            <person name="Klenk H."/>
            <person name="Cheng J."/>
        </authorList>
    </citation>
    <scope>NUCLEOTIDE SEQUENCE [LARGE SCALE GENOMIC DNA]</scope>
    <source>
        <strain evidence="3">ATCC BAA-798 / YNP1</strain>
    </source>
</reference>
<dbReference type="EMBL" id="CP001826">
    <property type="protein sequence ID" value="ACZ42873.1"/>
    <property type="molecule type" value="Genomic_DNA"/>
</dbReference>
<dbReference type="eggNOG" id="COG1554">
    <property type="taxonomic scope" value="Bacteria"/>
</dbReference>
<sequence>MQGLRARGGFEVSVRWQGGRLASAEIRTLRDGLCRVRCSDRFDVRLDGAPVEVRWEEDGVAGFRCLAGLTYELRALEGAN</sequence>
<dbReference type="AlphaFoldDB" id="D1CGK2"/>
<feature type="domain" description="Alpha fucosidase A-like C-terminal" evidence="1">
    <location>
        <begin position="2"/>
        <end position="73"/>
    </location>
</feature>
<dbReference type="OrthoDB" id="9802600at2"/>
<accession>D1CGK2</accession>
<gene>
    <name evidence="2" type="ordered locus">Tter_1967</name>
</gene>
<organism evidence="2 3">
    <name type="scientific">Thermobaculum terrenum (strain ATCC BAA-798 / CCMEE 7001 / YNP1)</name>
    <dbReference type="NCBI Taxonomy" id="525904"/>
    <lineage>
        <taxon>Bacteria</taxon>
        <taxon>Bacillati</taxon>
        <taxon>Chloroflexota</taxon>
        <taxon>Chloroflexia</taxon>
        <taxon>Candidatus Thermobaculales</taxon>
        <taxon>Candidatus Thermobaculaceae</taxon>
        <taxon>Thermobaculum</taxon>
    </lineage>
</organism>
<proteinExistence type="predicted"/>
<dbReference type="RefSeq" id="WP_012875904.1">
    <property type="nucleotide sequence ID" value="NC_013526.1"/>
</dbReference>
<evidence type="ECO:0000313" key="2">
    <source>
        <dbReference type="EMBL" id="ACZ42873.1"/>
    </source>
</evidence>
<dbReference type="STRING" id="525904.Tter_1967"/>
<evidence type="ECO:0000259" key="1">
    <source>
        <dbReference type="Pfam" id="PF21307"/>
    </source>
</evidence>
<keyword evidence="3" id="KW-1185">Reference proteome</keyword>
<evidence type="ECO:0000313" key="3">
    <source>
        <dbReference type="Proteomes" id="UP000000323"/>
    </source>
</evidence>
<protein>
    <recommendedName>
        <fullName evidence="1">Alpha fucosidase A-like C-terminal domain-containing protein</fullName>
    </recommendedName>
</protein>
<name>D1CGK2_THET1</name>
<dbReference type="InterPro" id="IPR049053">
    <property type="entry name" value="AFCA-like_C"/>
</dbReference>